<gene>
    <name evidence="1" type="ORF">OJ962_01010</name>
</gene>
<proteinExistence type="predicted"/>
<keyword evidence="1" id="KW-0378">Hydrolase</keyword>
<dbReference type="PANTHER" id="PTHR46191">
    <property type="match status" value="1"/>
</dbReference>
<accession>A0ABT4RC05</accession>
<dbReference type="RefSeq" id="WP_202954660.1">
    <property type="nucleotide sequence ID" value="NZ_JAPCID010000001.1"/>
</dbReference>
<sequence>MVRAILLDALGTLIGFEPPAPHLQAELRARGHEITRERARRAIRDEIAYYRAHLHEGRDPQSLHELRVRSAEAMGLAVPLEVALDALLASLRFFAYPDSAPALIALRERGIKLVVVSNWDWSLHERLSETGLTPLLDGALASAEVGSAKPDGAIFRAALELTGTTPAQTWHVGDTPEADVEGARAAGIRPILIAREGELPPGAVRTLAELIPLATT</sequence>
<dbReference type="InterPro" id="IPR036412">
    <property type="entry name" value="HAD-like_sf"/>
</dbReference>
<dbReference type="SFLD" id="SFLDS00003">
    <property type="entry name" value="Haloacid_Dehalogenase"/>
    <property type="match status" value="1"/>
</dbReference>
<evidence type="ECO:0000313" key="2">
    <source>
        <dbReference type="Proteomes" id="UP001147700"/>
    </source>
</evidence>
<dbReference type="NCBIfam" id="TIGR01549">
    <property type="entry name" value="HAD-SF-IA-v1"/>
    <property type="match status" value="1"/>
</dbReference>
<dbReference type="InterPro" id="IPR006439">
    <property type="entry name" value="HAD-SF_hydro_IA"/>
</dbReference>
<dbReference type="PANTHER" id="PTHR46191:SF2">
    <property type="entry name" value="HALOACID DEHALOGENASE-LIKE HYDROLASE DOMAIN-CONTAINING PROTEIN 3"/>
    <property type="match status" value="1"/>
</dbReference>
<dbReference type="PRINTS" id="PR00413">
    <property type="entry name" value="HADHALOGNASE"/>
</dbReference>
<protein>
    <submittedName>
        <fullName evidence="1">HAD-IA family hydrolase</fullName>
    </submittedName>
</protein>
<evidence type="ECO:0000313" key="1">
    <source>
        <dbReference type="EMBL" id="MDA0136059.1"/>
    </source>
</evidence>
<dbReference type="Gene3D" id="3.40.50.1000">
    <property type="entry name" value="HAD superfamily/HAD-like"/>
    <property type="match status" value="1"/>
</dbReference>
<reference evidence="1" key="1">
    <citation type="submission" date="2022-10" db="EMBL/GenBank/DDBJ databases">
        <title>The WGS of Solirubrobacter sp. CPCC 204708.</title>
        <authorList>
            <person name="Jiang Z."/>
        </authorList>
    </citation>
    <scope>NUCLEOTIDE SEQUENCE</scope>
    <source>
        <strain evidence="1">CPCC 204708</strain>
    </source>
</reference>
<comment type="caution">
    <text evidence="1">The sequence shown here is derived from an EMBL/GenBank/DDBJ whole genome shotgun (WGS) entry which is preliminary data.</text>
</comment>
<dbReference type="GO" id="GO:0016787">
    <property type="term" value="F:hydrolase activity"/>
    <property type="evidence" value="ECO:0007669"/>
    <property type="project" value="UniProtKB-KW"/>
</dbReference>
<dbReference type="SUPFAM" id="SSF56784">
    <property type="entry name" value="HAD-like"/>
    <property type="match status" value="1"/>
</dbReference>
<dbReference type="Pfam" id="PF00702">
    <property type="entry name" value="Hydrolase"/>
    <property type="match status" value="1"/>
</dbReference>
<dbReference type="SFLD" id="SFLDG01129">
    <property type="entry name" value="C1.5:_HAD__Beta-PGM__Phosphata"/>
    <property type="match status" value="1"/>
</dbReference>
<dbReference type="InterPro" id="IPR023214">
    <property type="entry name" value="HAD_sf"/>
</dbReference>
<organism evidence="1 2">
    <name type="scientific">Solirubrobacter deserti</name>
    <dbReference type="NCBI Taxonomy" id="2282478"/>
    <lineage>
        <taxon>Bacteria</taxon>
        <taxon>Bacillati</taxon>
        <taxon>Actinomycetota</taxon>
        <taxon>Thermoleophilia</taxon>
        <taxon>Solirubrobacterales</taxon>
        <taxon>Solirubrobacteraceae</taxon>
        <taxon>Solirubrobacter</taxon>
    </lineage>
</organism>
<dbReference type="InterPro" id="IPR051828">
    <property type="entry name" value="HAD-like_hydrolase_domain"/>
</dbReference>
<dbReference type="Gene3D" id="1.10.150.240">
    <property type="entry name" value="Putative phosphatase, domain 2"/>
    <property type="match status" value="1"/>
</dbReference>
<dbReference type="InterPro" id="IPR023198">
    <property type="entry name" value="PGP-like_dom2"/>
</dbReference>
<dbReference type="Proteomes" id="UP001147700">
    <property type="component" value="Unassembled WGS sequence"/>
</dbReference>
<name>A0ABT4RC05_9ACTN</name>
<dbReference type="EMBL" id="JAPCID010000001">
    <property type="protein sequence ID" value="MDA0136059.1"/>
    <property type="molecule type" value="Genomic_DNA"/>
</dbReference>
<keyword evidence="2" id="KW-1185">Reference proteome</keyword>